<dbReference type="AlphaFoldDB" id="A0AAN6EPI1"/>
<evidence type="ECO:0000256" key="3">
    <source>
        <dbReference type="ARBA" id="ARBA00017307"/>
    </source>
</evidence>
<feature type="compositionally biased region" description="Low complexity" evidence="7">
    <location>
        <begin position="17"/>
        <end position="27"/>
    </location>
</feature>
<proteinExistence type="inferred from homology"/>
<comment type="similarity">
    <text evidence="2">Belongs to the TAF8 family.</text>
</comment>
<evidence type="ECO:0000256" key="5">
    <source>
        <dbReference type="ARBA" id="ARBA00023163"/>
    </source>
</evidence>
<comment type="caution">
    <text evidence="9">The sequence shown here is derived from an EMBL/GenBank/DDBJ whole genome shotgun (WGS) entry which is preliminary data.</text>
</comment>
<dbReference type="PANTHER" id="PTHR46469:SF1">
    <property type="entry name" value="TRANSCRIPTION INITIATION FACTOR TFIID SUBUNIT 8"/>
    <property type="match status" value="1"/>
</dbReference>
<reference evidence="9" key="1">
    <citation type="submission" date="2023-01" db="EMBL/GenBank/DDBJ databases">
        <title>Exophiala dermititidis isolated from Cystic Fibrosis Patient.</title>
        <authorList>
            <person name="Kurbessoian T."/>
            <person name="Crocker A."/>
            <person name="Murante D."/>
            <person name="Hogan D.A."/>
            <person name="Stajich J.E."/>
        </authorList>
    </citation>
    <scope>NUCLEOTIDE SEQUENCE</scope>
    <source>
        <strain evidence="9">Ex8</strain>
    </source>
</reference>
<gene>
    <name evidence="9" type="ORF">HRR80_006864</name>
</gene>
<sequence length="359" mass="39784">MQMSTGSSNMNAHAHDNANPNANAHANTSPKHNMKPKRKVPYHHHHVLRHKPQSLPSAEPALMEQDAVDKLLTDFVKSICEEEAIKQGITDPVIESVALEELVSVADEFMMKFLSRVRRSMQAARRSVPIATDFETAIDVLQVPRPDDQLEPYKTSPRINPPLLPTPPPEDEFHNTVELPPAFLGPELDGHGQLHRFSFNTKGLPELPSAHTYKNTPVYPQRETDTRKIRELATQEGKLGEQALRKLAGAVKLDAAHPLETNGSTQKISTTPQQQKKGHKGTSISVEAIFEETLRDLLAKEPGGFELGPIVNCEKAYRMPDDAQAKRRAAVTDPAVPNGLEKRTNSTTTNRVDVDAMQI</sequence>
<dbReference type="CDD" id="cd00076">
    <property type="entry name" value="HFD_SF"/>
    <property type="match status" value="1"/>
</dbReference>
<keyword evidence="4" id="KW-0805">Transcription regulation</keyword>
<evidence type="ECO:0000313" key="9">
    <source>
        <dbReference type="EMBL" id="KAJ8989137.1"/>
    </source>
</evidence>
<evidence type="ECO:0000259" key="8">
    <source>
        <dbReference type="Pfam" id="PF10406"/>
    </source>
</evidence>
<evidence type="ECO:0000256" key="1">
    <source>
        <dbReference type="ARBA" id="ARBA00004123"/>
    </source>
</evidence>
<dbReference type="Proteomes" id="UP001161757">
    <property type="component" value="Unassembled WGS sequence"/>
</dbReference>
<evidence type="ECO:0000256" key="7">
    <source>
        <dbReference type="SAM" id="MobiDB-lite"/>
    </source>
</evidence>
<evidence type="ECO:0000256" key="4">
    <source>
        <dbReference type="ARBA" id="ARBA00023015"/>
    </source>
</evidence>
<organism evidence="9 10">
    <name type="scientific">Exophiala dermatitidis</name>
    <name type="common">Black yeast-like fungus</name>
    <name type="synonym">Wangiella dermatitidis</name>
    <dbReference type="NCBI Taxonomy" id="5970"/>
    <lineage>
        <taxon>Eukaryota</taxon>
        <taxon>Fungi</taxon>
        <taxon>Dikarya</taxon>
        <taxon>Ascomycota</taxon>
        <taxon>Pezizomycotina</taxon>
        <taxon>Eurotiomycetes</taxon>
        <taxon>Chaetothyriomycetidae</taxon>
        <taxon>Chaetothyriales</taxon>
        <taxon>Herpotrichiellaceae</taxon>
        <taxon>Exophiala</taxon>
    </lineage>
</organism>
<feature type="region of interest" description="Disordered" evidence="7">
    <location>
        <begin position="1"/>
        <end position="37"/>
    </location>
</feature>
<evidence type="ECO:0000313" key="10">
    <source>
        <dbReference type="Proteomes" id="UP001161757"/>
    </source>
</evidence>
<dbReference type="InterPro" id="IPR019473">
    <property type="entry name" value="TFIID_su8_C"/>
</dbReference>
<evidence type="ECO:0000256" key="2">
    <source>
        <dbReference type="ARBA" id="ARBA00008767"/>
    </source>
</evidence>
<dbReference type="EMBL" id="JAJGCB010000015">
    <property type="protein sequence ID" value="KAJ8989137.1"/>
    <property type="molecule type" value="Genomic_DNA"/>
</dbReference>
<dbReference type="GO" id="GO:0006367">
    <property type="term" value="P:transcription initiation at RNA polymerase II promoter"/>
    <property type="evidence" value="ECO:0007669"/>
    <property type="project" value="TreeGrafter"/>
</dbReference>
<feature type="compositionally biased region" description="Polar residues" evidence="7">
    <location>
        <begin position="1"/>
        <end position="10"/>
    </location>
</feature>
<dbReference type="Pfam" id="PF10406">
    <property type="entry name" value="TAF8_C"/>
    <property type="match status" value="1"/>
</dbReference>
<feature type="region of interest" description="Disordered" evidence="7">
    <location>
        <begin position="256"/>
        <end position="283"/>
    </location>
</feature>
<dbReference type="PANTHER" id="PTHR46469">
    <property type="entry name" value="TRANSCRIPTION INITIATION FACTOR TFIID SUBUNIT 8"/>
    <property type="match status" value="1"/>
</dbReference>
<keyword evidence="6" id="KW-0539">Nucleus</keyword>
<dbReference type="CDD" id="cd08049">
    <property type="entry name" value="TAF8"/>
    <property type="match status" value="1"/>
</dbReference>
<evidence type="ECO:0000256" key="6">
    <source>
        <dbReference type="ARBA" id="ARBA00023242"/>
    </source>
</evidence>
<feature type="region of interest" description="Disordered" evidence="7">
    <location>
        <begin position="324"/>
        <end position="359"/>
    </location>
</feature>
<accession>A0AAN6EPI1</accession>
<feature type="compositionally biased region" description="Polar residues" evidence="7">
    <location>
        <begin position="261"/>
        <end position="275"/>
    </location>
</feature>
<feature type="domain" description="Transcription factor TFIID subunit 8 C-terminal" evidence="8">
    <location>
        <begin position="203"/>
        <end position="247"/>
    </location>
</feature>
<dbReference type="GO" id="GO:0005669">
    <property type="term" value="C:transcription factor TFIID complex"/>
    <property type="evidence" value="ECO:0007669"/>
    <property type="project" value="InterPro"/>
</dbReference>
<dbReference type="InterPro" id="IPR037818">
    <property type="entry name" value="TAF8"/>
</dbReference>
<name>A0AAN6EPI1_EXODE</name>
<protein>
    <recommendedName>
        <fullName evidence="3">Transcription initiation factor TFIID subunit 8</fullName>
    </recommendedName>
</protein>
<keyword evidence="5" id="KW-0804">Transcription</keyword>
<comment type="subcellular location">
    <subcellularLocation>
        <location evidence="1">Nucleus</location>
    </subcellularLocation>
</comment>